<name>A0AAD2FXH9_9STRA</name>
<feature type="signal peptide" evidence="2">
    <location>
        <begin position="1"/>
        <end position="30"/>
    </location>
</feature>
<proteinExistence type="predicted"/>
<evidence type="ECO:0000313" key="4">
    <source>
        <dbReference type="Proteomes" id="UP001295423"/>
    </source>
</evidence>
<protein>
    <recommendedName>
        <fullName evidence="5">Galectin</fullName>
    </recommendedName>
</protein>
<feature type="compositionally biased region" description="Polar residues" evidence="1">
    <location>
        <begin position="218"/>
        <end position="242"/>
    </location>
</feature>
<comment type="caution">
    <text evidence="3">The sequence shown here is derived from an EMBL/GenBank/DDBJ whole genome shotgun (WGS) entry which is preliminary data.</text>
</comment>
<feature type="region of interest" description="Disordered" evidence="1">
    <location>
        <begin position="295"/>
        <end position="325"/>
    </location>
</feature>
<evidence type="ECO:0000256" key="2">
    <source>
        <dbReference type="SAM" id="SignalP"/>
    </source>
</evidence>
<dbReference type="Gene3D" id="2.60.210.10">
    <property type="entry name" value="Apoptosis, Tumor Necrosis Factor Receptor Associated Protein 2, Chain A"/>
    <property type="match status" value="1"/>
</dbReference>
<gene>
    <name evidence="3" type="ORF">CYCCA115_LOCUS16079</name>
</gene>
<dbReference type="InterPro" id="IPR008974">
    <property type="entry name" value="TRAF-like"/>
</dbReference>
<evidence type="ECO:0000256" key="1">
    <source>
        <dbReference type="SAM" id="MobiDB-lite"/>
    </source>
</evidence>
<dbReference type="EMBL" id="CAKOGP040001903">
    <property type="protein sequence ID" value="CAJ1956111.1"/>
    <property type="molecule type" value="Genomic_DNA"/>
</dbReference>
<accession>A0AAD2FXH9</accession>
<organism evidence="3 4">
    <name type="scientific">Cylindrotheca closterium</name>
    <dbReference type="NCBI Taxonomy" id="2856"/>
    <lineage>
        <taxon>Eukaryota</taxon>
        <taxon>Sar</taxon>
        <taxon>Stramenopiles</taxon>
        <taxon>Ochrophyta</taxon>
        <taxon>Bacillariophyta</taxon>
        <taxon>Bacillariophyceae</taxon>
        <taxon>Bacillariophycidae</taxon>
        <taxon>Bacillariales</taxon>
        <taxon>Bacillariaceae</taxon>
        <taxon>Cylindrotheca</taxon>
    </lineage>
</organism>
<sequence>MSLPPNRHAGSTFVISVLIVAVLSVESSLAFLQSKAYVFPSLSLKDIEKDPMTGFYGTNHHHASSPTSLSATKSPTEFSVLDIATDALSNPSYPLHTKNPLPFENPEIYREKNPFYRSTKAGASKSETTTTTGSKSTFKSQLNGYQPFWMKTEAKPEVPTTATAAADTSTRQTQTIDPSSHNVMMSSETSFPFSTMPTPKVSKKTFAIPKPDAVLMSFNGSTNRPSEETSSIDSGLSKNNPPKHSEMPRASLSPPSEMSKNFSKSPSNSASLPFKGTNNVHVASAAGDKGINEIQCKYNDPKTDTNNNKDPPRTNGTREIKKQWHSEIPSAVASTGAKVVETLAKAYAHPSATELLPSETASAVAPASPSSGDSNNAYSIDWESRLKALEQAVTSLAQGNSSAETNVSVDIKDTSIAPQVPVASRTSSPLIVVRKGEKKNNDWNIIKKLRNQVEVLQDTLHDMQHYETKTIHWSIPRIDKHLRLSSSTTFRSETFNVGSIPFHLEIKVQEASGEDDDQSVSFFLYHNHRDRYHSNPQSQYFLRPFQNERSRNKPIGSAAAPIHIGGSKLKIGEFEYAFGDSAFIQLGKQDGWGWQHLMSLKDLREYKCIKRGHLDMQFQVRMERENHDSSRVGVAMIS</sequence>
<feature type="compositionally biased region" description="Low complexity" evidence="1">
    <location>
        <begin position="161"/>
        <end position="175"/>
    </location>
</feature>
<keyword evidence="4" id="KW-1185">Reference proteome</keyword>
<dbReference type="AlphaFoldDB" id="A0AAD2FXH9"/>
<feature type="compositionally biased region" description="Polar residues" evidence="1">
    <location>
        <begin position="253"/>
        <end position="274"/>
    </location>
</feature>
<feature type="region of interest" description="Disordered" evidence="1">
    <location>
        <begin position="217"/>
        <end position="274"/>
    </location>
</feature>
<dbReference type="Proteomes" id="UP001295423">
    <property type="component" value="Unassembled WGS sequence"/>
</dbReference>
<evidence type="ECO:0000313" key="3">
    <source>
        <dbReference type="EMBL" id="CAJ1956111.1"/>
    </source>
</evidence>
<evidence type="ECO:0008006" key="5">
    <source>
        <dbReference type="Google" id="ProtNLM"/>
    </source>
</evidence>
<feature type="region of interest" description="Disordered" evidence="1">
    <location>
        <begin position="119"/>
        <end position="138"/>
    </location>
</feature>
<feature type="chain" id="PRO_5041908310" description="Galectin" evidence="2">
    <location>
        <begin position="31"/>
        <end position="638"/>
    </location>
</feature>
<feature type="region of interest" description="Disordered" evidence="1">
    <location>
        <begin position="161"/>
        <end position="183"/>
    </location>
</feature>
<reference evidence="3" key="1">
    <citation type="submission" date="2023-08" db="EMBL/GenBank/DDBJ databases">
        <authorList>
            <person name="Audoor S."/>
            <person name="Bilcke G."/>
        </authorList>
    </citation>
    <scope>NUCLEOTIDE SEQUENCE</scope>
</reference>
<feature type="compositionally biased region" description="Basic and acidic residues" evidence="1">
    <location>
        <begin position="310"/>
        <end position="325"/>
    </location>
</feature>
<keyword evidence="2" id="KW-0732">Signal</keyword>